<evidence type="ECO:0000313" key="2">
    <source>
        <dbReference type="Proteomes" id="UP000034164"/>
    </source>
</evidence>
<accession>A0A0G2J2Y5</accession>
<dbReference type="Proteomes" id="UP000034164">
    <property type="component" value="Unassembled WGS sequence"/>
</dbReference>
<gene>
    <name evidence="1" type="ORF">EMCG_01418</name>
</gene>
<dbReference type="VEuPathDB" id="FungiDB:EMCG_01418"/>
<evidence type="ECO:0000313" key="1">
    <source>
        <dbReference type="EMBL" id="KKZ64539.1"/>
    </source>
</evidence>
<dbReference type="AlphaFoldDB" id="A0A0G2J2Y5"/>
<reference evidence="2" key="1">
    <citation type="journal article" date="2015" name="PLoS Genet.">
        <title>The dynamic genome and transcriptome of the human fungal pathogen Blastomyces and close relative Emmonsia.</title>
        <authorList>
            <person name="Munoz J.F."/>
            <person name="Gauthier G.M."/>
            <person name="Desjardins C.A."/>
            <person name="Gallo J.E."/>
            <person name="Holder J."/>
            <person name="Sullivan T.D."/>
            <person name="Marty A.J."/>
            <person name="Carmen J.C."/>
            <person name="Chen Z."/>
            <person name="Ding L."/>
            <person name="Gujja S."/>
            <person name="Magrini V."/>
            <person name="Misas E."/>
            <person name="Mitreva M."/>
            <person name="Priest M."/>
            <person name="Saif S."/>
            <person name="Whiston E.A."/>
            <person name="Young S."/>
            <person name="Zeng Q."/>
            <person name="Goldman W.E."/>
            <person name="Mardis E.R."/>
            <person name="Taylor J.W."/>
            <person name="McEwen J.G."/>
            <person name="Clay O.K."/>
            <person name="Klein B.S."/>
            <person name="Cuomo C.A."/>
        </authorList>
    </citation>
    <scope>NUCLEOTIDE SEQUENCE [LARGE SCALE GENOMIC DNA]</scope>
    <source>
        <strain evidence="2">UAMH 3008</strain>
    </source>
</reference>
<proteinExistence type="predicted"/>
<protein>
    <submittedName>
        <fullName evidence="1">Uncharacterized protein</fullName>
    </submittedName>
</protein>
<name>A0A0G2J2Y5_9EURO</name>
<comment type="caution">
    <text evidence="1">The sequence shown here is derived from an EMBL/GenBank/DDBJ whole genome shotgun (WGS) entry which is preliminary data.</text>
</comment>
<dbReference type="EMBL" id="LCZI01000780">
    <property type="protein sequence ID" value="KKZ64539.1"/>
    <property type="molecule type" value="Genomic_DNA"/>
</dbReference>
<sequence length="94" mass="10917">MSDRHSAHFFARTLNTISTWCPEDHAKAADVAVRYLISNFHLIHHEQDLDTKAFSSIQHEWTALWLSDIESLRRLTYLDRAYTTKSPGSIVRFA</sequence>
<organism evidence="1 2">
    <name type="scientific">[Emmonsia] crescens</name>
    <dbReference type="NCBI Taxonomy" id="73230"/>
    <lineage>
        <taxon>Eukaryota</taxon>
        <taxon>Fungi</taxon>
        <taxon>Dikarya</taxon>
        <taxon>Ascomycota</taxon>
        <taxon>Pezizomycotina</taxon>
        <taxon>Eurotiomycetes</taxon>
        <taxon>Eurotiomycetidae</taxon>
        <taxon>Onygenales</taxon>
        <taxon>Ajellomycetaceae</taxon>
        <taxon>Emergomyces</taxon>
    </lineage>
</organism>